<comment type="caution">
    <text evidence="1">The sequence shown here is derived from an EMBL/GenBank/DDBJ whole genome shotgun (WGS) entry which is preliminary data.</text>
</comment>
<gene>
    <name evidence="1" type="ORF">SSA02_09160</name>
</gene>
<keyword evidence="2" id="KW-1185">Reference proteome</keyword>
<accession>A0A511BPG8</accession>
<evidence type="ECO:0000313" key="2">
    <source>
        <dbReference type="Proteomes" id="UP000321405"/>
    </source>
</evidence>
<organism evidence="1 2">
    <name type="scientific">Swaminathania salitolerans</name>
    <dbReference type="NCBI Taxonomy" id="182838"/>
    <lineage>
        <taxon>Bacteria</taxon>
        <taxon>Pseudomonadati</taxon>
        <taxon>Pseudomonadota</taxon>
        <taxon>Alphaproteobacteria</taxon>
        <taxon>Acetobacterales</taxon>
        <taxon>Acetobacteraceae</taxon>
        <taxon>Swaminathania</taxon>
    </lineage>
</organism>
<proteinExistence type="predicted"/>
<protein>
    <submittedName>
        <fullName evidence="1">Uncharacterized protein</fullName>
    </submittedName>
</protein>
<name>A0A511BPG8_9PROT</name>
<dbReference type="RefSeq" id="WP_147092764.1">
    <property type="nucleotide sequence ID" value="NZ_BJVC01000002.1"/>
</dbReference>
<dbReference type="Proteomes" id="UP000321405">
    <property type="component" value="Unassembled WGS sequence"/>
</dbReference>
<dbReference type="EMBL" id="BJVC01000002">
    <property type="protein sequence ID" value="GEL01753.1"/>
    <property type="molecule type" value="Genomic_DNA"/>
</dbReference>
<dbReference type="AlphaFoldDB" id="A0A511BPG8"/>
<dbReference type="OrthoDB" id="9985497at2"/>
<evidence type="ECO:0000313" key="1">
    <source>
        <dbReference type="EMBL" id="GEL01753.1"/>
    </source>
</evidence>
<reference evidence="1 2" key="1">
    <citation type="submission" date="2019-07" db="EMBL/GenBank/DDBJ databases">
        <title>Whole genome shotgun sequence of Swaminathania salitolerans NBRC 104436.</title>
        <authorList>
            <person name="Hosoyama A."/>
            <person name="Uohara A."/>
            <person name="Ohji S."/>
            <person name="Ichikawa N."/>
        </authorList>
    </citation>
    <scope>NUCLEOTIDE SEQUENCE [LARGE SCALE GENOMIC DNA]</scope>
    <source>
        <strain evidence="1 2">NBRC 104436</strain>
    </source>
</reference>
<sequence>MRYDRDEDGVESEFRQLLEETQRDAQSLNALSGRDSGIPEDLRLRISALADKIDALVDLSRFH</sequence>